<dbReference type="PANTHER" id="PTHR46268">
    <property type="entry name" value="STRESS RESPONSE PROTEIN NHAX"/>
    <property type="match status" value="1"/>
</dbReference>
<dbReference type="PANTHER" id="PTHR46268:SF6">
    <property type="entry name" value="UNIVERSAL STRESS PROTEIN UP12"/>
    <property type="match status" value="1"/>
</dbReference>
<dbReference type="InterPro" id="IPR014729">
    <property type="entry name" value="Rossmann-like_a/b/a_fold"/>
</dbReference>
<evidence type="ECO:0000256" key="1">
    <source>
        <dbReference type="ARBA" id="ARBA00008791"/>
    </source>
</evidence>
<keyword evidence="2" id="KW-0963">Cytoplasm</keyword>
<name>A0AAW9JWV2_CARML</name>
<dbReference type="PRINTS" id="PR01438">
    <property type="entry name" value="UNVRSLSTRESS"/>
</dbReference>
<evidence type="ECO:0000259" key="3">
    <source>
        <dbReference type="Pfam" id="PF00582"/>
    </source>
</evidence>
<dbReference type="SUPFAM" id="SSF52402">
    <property type="entry name" value="Adenine nucleotide alpha hydrolases-like"/>
    <property type="match status" value="1"/>
</dbReference>
<organism evidence="4 5">
    <name type="scientific">Carnobacterium maltaromaticum</name>
    <name type="common">Carnobacterium piscicola</name>
    <dbReference type="NCBI Taxonomy" id="2751"/>
    <lineage>
        <taxon>Bacteria</taxon>
        <taxon>Bacillati</taxon>
        <taxon>Bacillota</taxon>
        <taxon>Bacilli</taxon>
        <taxon>Lactobacillales</taxon>
        <taxon>Carnobacteriaceae</taxon>
        <taxon>Carnobacterium</taxon>
    </lineage>
</organism>
<dbReference type="CDD" id="cd00293">
    <property type="entry name" value="USP-like"/>
    <property type="match status" value="1"/>
</dbReference>
<evidence type="ECO:0000313" key="4">
    <source>
        <dbReference type="EMBL" id="MDZ5760073.1"/>
    </source>
</evidence>
<evidence type="ECO:0000256" key="2">
    <source>
        <dbReference type="PIRNR" id="PIRNR006276"/>
    </source>
</evidence>
<protein>
    <recommendedName>
        <fullName evidence="2">Universal stress protein</fullName>
    </recommendedName>
</protein>
<dbReference type="GO" id="GO:0005737">
    <property type="term" value="C:cytoplasm"/>
    <property type="evidence" value="ECO:0007669"/>
    <property type="project" value="UniProtKB-SubCell"/>
</dbReference>
<dbReference type="InterPro" id="IPR006015">
    <property type="entry name" value="Universal_stress_UspA"/>
</dbReference>
<gene>
    <name evidence="4" type="ORF">RAK27_15665</name>
</gene>
<comment type="caution">
    <text evidence="4">The sequence shown here is derived from an EMBL/GenBank/DDBJ whole genome shotgun (WGS) entry which is preliminary data.</text>
</comment>
<comment type="subcellular location">
    <subcellularLocation>
        <location evidence="2">Cytoplasm</location>
    </subcellularLocation>
</comment>
<dbReference type="RefSeq" id="WP_201730119.1">
    <property type="nucleotide sequence ID" value="NZ_CAJGUR010000004.1"/>
</dbReference>
<comment type="similarity">
    <text evidence="1 2">Belongs to the universal stress protein A family.</text>
</comment>
<dbReference type="InterPro" id="IPR006016">
    <property type="entry name" value="UspA"/>
</dbReference>
<dbReference type="Proteomes" id="UP001290462">
    <property type="component" value="Unassembled WGS sequence"/>
</dbReference>
<dbReference type="PIRSF" id="PIRSF006276">
    <property type="entry name" value="UspA"/>
    <property type="match status" value="1"/>
</dbReference>
<reference evidence="4" key="1">
    <citation type="submission" date="2023-08" db="EMBL/GenBank/DDBJ databases">
        <title>Genomic characterization of piscicolin 126 produced by Carnobacterium maltaromaticum CM22 strain isolated from salmon (Salmo salar).</title>
        <authorList>
            <person name="Gonzalez-Gragera E."/>
            <person name="Garcia-Lopez J.D."/>
            <person name="Teso-Perez C."/>
            <person name="Gimenez-Hernandez I."/>
            <person name="Peralta-Sanchez J.M."/>
            <person name="Valdivia E."/>
            <person name="Montalban-Lopez M."/>
            <person name="Martin-Platero A.M."/>
            <person name="Banos A."/>
            <person name="Martinez-Bueno M."/>
        </authorList>
    </citation>
    <scope>NUCLEOTIDE SEQUENCE</scope>
    <source>
        <strain evidence="4">CM22</strain>
    </source>
</reference>
<dbReference type="AlphaFoldDB" id="A0AAW9JWV2"/>
<proteinExistence type="inferred from homology"/>
<sequence length="157" mass="17318">MTVGTQQYKHIMVAVDGSDESISALSKAIETAKRNDADLLIVHVVDNRAYTMGVASFDIEASEEETNVMNIALETYQKQAVDQGVKKVMTELVSGSPKELLAKTLPADYQIDLILCGQSGMNRMERLMMGSVSQYIIRFAPCDVLIIRSPESDIKND</sequence>
<dbReference type="EMBL" id="JAVBVO010000005">
    <property type="protein sequence ID" value="MDZ5760073.1"/>
    <property type="molecule type" value="Genomic_DNA"/>
</dbReference>
<dbReference type="Pfam" id="PF00582">
    <property type="entry name" value="Usp"/>
    <property type="match status" value="1"/>
</dbReference>
<accession>A0AAW9JWV2</accession>
<dbReference type="Gene3D" id="3.40.50.620">
    <property type="entry name" value="HUPs"/>
    <property type="match status" value="1"/>
</dbReference>
<evidence type="ECO:0000313" key="5">
    <source>
        <dbReference type="Proteomes" id="UP001290462"/>
    </source>
</evidence>
<feature type="domain" description="UspA" evidence="3">
    <location>
        <begin position="8"/>
        <end position="148"/>
    </location>
</feature>